<dbReference type="RefSeq" id="WP_093281314.1">
    <property type="nucleotide sequence ID" value="NZ_FOFS01000001.1"/>
</dbReference>
<gene>
    <name evidence="13" type="ORF">SAMN04488038_101432</name>
</gene>
<feature type="transmembrane region" description="Helical" evidence="11">
    <location>
        <begin position="6"/>
        <end position="29"/>
    </location>
</feature>
<keyword evidence="5 11" id="KW-0812">Transmembrane</keyword>
<evidence type="ECO:0000259" key="12">
    <source>
        <dbReference type="PROSITE" id="PS50106"/>
    </source>
</evidence>
<protein>
    <recommendedName>
        <fullName evidence="11">Zinc metalloprotease</fullName>
        <ecNumber evidence="11">3.4.24.-</ecNumber>
    </recommendedName>
</protein>
<accession>A0A1H9AJN4</accession>
<evidence type="ECO:0000256" key="1">
    <source>
        <dbReference type="ARBA" id="ARBA00001947"/>
    </source>
</evidence>
<evidence type="ECO:0000256" key="7">
    <source>
        <dbReference type="ARBA" id="ARBA00022833"/>
    </source>
</evidence>
<dbReference type="SMART" id="SM00228">
    <property type="entry name" value="PDZ"/>
    <property type="match status" value="2"/>
</dbReference>
<sequence>MPEIFWSLGGFLVAIGVLVSFHEFGHYYVARRCGVRVLRFSIGFGRQLWTYRAKDGVEWSLSLIPLGGYVKMLDEREGIVPPALRDQAFNNASVGKRMAIVAAGPIFNFALAVVLYWTVFVIGVQGLRPVLAEPPAGSLAAKAGLVAGEEITRVAGEPVDTWDDLRARIVDRALDKNSLPLTVKRGNGSLESLSLPLSGVRVDPEYLFRDLGLRPYEKPIPAVIERLEPGEAAEASGVKPGDQLLSYNGVPISSWQQWAGWVRAHPGELAKLEVRRQNQIVQLQVIIGQLGHGEETMGRFGAAVANPGDLWQDLRAVSRSGPLEALPKALDETWRMSSLTLRMLWRMVTGEVSVKNVSGPIQIAQVAGYSAQIGLVAFLSFMAVVSVSLGVLNLLPVPVLDGGHLLYYGVEAVKGSPLSERAQEAGQRLGFTLLALLMGLAFYNDVVRLLN</sequence>
<evidence type="ECO:0000256" key="2">
    <source>
        <dbReference type="ARBA" id="ARBA00004141"/>
    </source>
</evidence>
<dbReference type="EMBL" id="FOFS01000001">
    <property type="protein sequence ID" value="SEP76974.1"/>
    <property type="molecule type" value="Genomic_DNA"/>
</dbReference>
<dbReference type="InterPro" id="IPR041489">
    <property type="entry name" value="PDZ_6"/>
</dbReference>
<dbReference type="GO" id="GO:0006508">
    <property type="term" value="P:proteolysis"/>
    <property type="evidence" value="ECO:0007669"/>
    <property type="project" value="UniProtKB-KW"/>
</dbReference>
<keyword evidence="11" id="KW-0479">Metal-binding</keyword>
<dbReference type="Proteomes" id="UP000199233">
    <property type="component" value="Unassembled WGS sequence"/>
</dbReference>
<dbReference type="OrthoDB" id="9782003at2"/>
<dbReference type="InterPro" id="IPR036034">
    <property type="entry name" value="PDZ_sf"/>
</dbReference>
<dbReference type="PROSITE" id="PS50106">
    <property type="entry name" value="PDZ"/>
    <property type="match status" value="1"/>
</dbReference>
<feature type="transmembrane region" description="Helical" evidence="11">
    <location>
        <begin position="106"/>
        <end position="127"/>
    </location>
</feature>
<evidence type="ECO:0000256" key="9">
    <source>
        <dbReference type="ARBA" id="ARBA00023049"/>
    </source>
</evidence>
<keyword evidence="7 11" id="KW-0862">Zinc</keyword>
<keyword evidence="8 11" id="KW-1133">Transmembrane helix</keyword>
<evidence type="ECO:0000256" key="11">
    <source>
        <dbReference type="RuleBase" id="RU362031"/>
    </source>
</evidence>
<comment type="cofactor">
    <cofactor evidence="1 11">
        <name>Zn(2+)</name>
        <dbReference type="ChEBI" id="CHEBI:29105"/>
    </cofactor>
</comment>
<dbReference type="Gene3D" id="2.30.42.10">
    <property type="match status" value="2"/>
</dbReference>
<evidence type="ECO:0000256" key="10">
    <source>
        <dbReference type="ARBA" id="ARBA00023136"/>
    </source>
</evidence>
<dbReference type="CDD" id="cd06163">
    <property type="entry name" value="S2P-M50_PDZ_RseP-like"/>
    <property type="match status" value="2"/>
</dbReference>
<proteinExistence type="inferred from homology"/>
<organism evidence="13 14">
    <name type="scientific">Solimonas aquatica</name>
    <dbReference type="NCBI Taxonomy" id="489703"/>
    <lineage>
        <taxon>Bacteria</taxon>
        <taxon>Pseudomonadati</taxon>
        <taxon>Pseudomonadota</taxon>
        <taxon>Gammaproteobacteria</taxon>
        <taxon>Nevskiales</taxon>
        <taxon>Nevskiaceae</taxon>
        <taxon>Solimonas</taxon>
    </lineage>
</organism>
<keyword evidence="4 13" id="KW-0645">Protease</keyword>
<dbReference type="Pfam" id="PF17820">
    <property type="entry name" value="PDZ_6"/>
    <property type="match status" value="1"/>
</dbReference>
<dbReference type="InterPro" id="IPR004387">
    <property type="entry name" value="Pept_M50_Zn"/>
</dbReference>
<dbReference type="SUPFAM" id="SSF50156">
    <property type="entry name" value="PDZ domain-like"/>
    <property type="match status" value="2"/>
</dbReference>
<dbReference type="EC" id="3.4.24.-" evidence="11"/>
<name>A0A1H9AJN4_9GAMM</name>
<dbReference type="PANTHER" id="PTHR42837">
    <property type="entry name" value="REGULATOR OF SIGMA-E PROTEASE RSEP"/>
    <property type="match status" value="1"/>
</dbReference>
<dbReference type="AlphaFoldDB" id="A0A1H9AJN4"/>
<evidence type="ECO:0000256" key="3">
    <source>
        <dbReference type="ARBA" id="ARBA00007931"/>
    </source>
</evidence>
<evidence type="ECO:0000256" key="6">
    <source>
        <dbReference type="ARBA" id="ARBA00022801"/>
    </source>
</evidence>
<dbReference type="PANTHER" id="PTHR42837:SF2">
    <property type="entry name" value="MEMBRANE METALLOPROTEASE ARASP2, CHLOROPLASTIC-RELATED"/>
    <property type="match status" value="1"/>
</dbReference>
<evidence type="ECO:0000256" key="4">
    <source>
        <dbReference type="ARBA" id="ARBA00022670"/>
    </source>
</evidence>
<keyword evidence="14" id="KW-1185">Reference proteome</keyword>
<evidence type="ECO:0000256" key="5">
    <source>
        <dbReference type="ARBA" id="ARBA00022692"/>
    </source>
</evidence>
<keyword evidence="10 11" id="KW-0472">Membrane</keyword>
<evidence type="ECO:0000313" key="14">
    <source>
        <dbReference type="Proteomes" id="UP000199233"/>
    </source>
</evidence>
<evidence type="ECO:0000256" key="8">
    <source>
        <dbReference type="ARBA" id="ARBA00022989"/>
    </source>
</evidence>
<dbReference type="InterPro" id="IPR001478">
    <property type="entry name" value="PDZ"/>
</dbReference>
<dbReference type="InterPro" id="IPR008915">
    <property type="entry name" value="Peptidase_M50"/>
</dbReference>
<dbReference type="STRING" id="489703.SAMN04488038_101432"/>
<dbReference type="GO" id="GO:0046872">
    <property type="term" value="F:metal ion binding"/>
    <property type="evidence" value="ECO:0007669"/>
    <property type="project" value="UniProtKB-KW"/>
</dbReference>
<reference evidence="13 14" key="1">
    <citation type="submission" date="2016-10" db="EMBL/GenBank/DDBJ databases">
        <authorList>
            <person name="de Groot N.N."/>
        </authorList>
    </citation>
    <scope>NUCLEOTIDE SEQUENCE [LARGE SCALE GENOMIC DNA]</scope>
    <source>
        <strain evidence="13 14">DSM 25927</strain>
    </source>
</reference>
<feature type="domain" description="PDZ" evidence="12">
    <location>
        <begin position="180"/>
        <end position="289"/>
    </location>
</feature>
<dbReference type="NCBIfam" id="TIGR00054">
    <property type="entry name" value="RIP metalloprotease RseP"/>
    <property type="match status" value="1"/>
</dbReference>
<dbReference type="GO" id="GO:0004222">
    <property type="term" value="F:metalloendopeptidase activity"/>
    <property type="evidence" value="ECO:0007669"/>
    <property type="project" value="InterPro"/>
</dbReference>
<dbReference type="GO" id="GO:0016020">
    <property type="term" value="C:membrane"/>
    <property type="evidence" value="ECO:0007669"/>
    <property type="project" value="UniProtKB-SubCell"/>
</dbReference>
<comment type="similarity">
    <text evidence="3 11">Belongs to the peptidase M50B family.</text>
</comment>
<keyword evidence="9 11" id="KW-0482">Metalloprotease</keyword>
<comment type="subcellular location">
    <subcellularLocation>
        <location evidence="2">Membrane</location>
        <topology evidence="2">Multi-pass membrane protein</topology>
    </subcellularLocation>
</comment>
<evidence type="ECO:0000313" key="13">
    <source>
        <dbReference type="EMBL" id="SEP76974.1"/>
    </source>
</evidence>
<keyword evidence="6 11" id="KW-0378">Hydrolase</keyword>
<dbReference type="Pfam" id="PF02163">
    <property type="entry name" value="Peptidase_M50"/>
    <property type="match status" value="1"/>
</dbReference>